<evidence type="ECO:0000313" key="1">
    <source>
        <dbReference type="EMBL" id="RDH84617.1"/>
    </source>
</evidence>
<sequence length="135" mass="15595">MTLKEELLQENQGISNTIEILAHLLNHNELRKNPVFCNLLKDFSSSVNEHLNHEGRTAIKELLPQNDNGAHEVAVQFINNTNQLTGIMKSYAKHWCNVPHDFSSNEAFVEETKNIFHLVTKRINLEEDKLFPYIN</sequence>
<dbReference type="AlphaFoldDB" id="A0A370DJY8"/>
<gene>
    <name evidence="1" type="ORF">DIZ80_03880</name>
</gene>
<keyword evidence="2" id="KW-1185">Reference proteome</keyword>
<proteinExistence type="predicted"/>
<protein>
    <recommendedName>
        <fullName evidence="3">Hemerythrin-like domain-containing protein</fullName>
    </recommendedName>
</protein>
<dbReference type="EMBL" id="QFXC01000007">
    <property type="protein sequence ID" value="RDH84617.1"/>
    <property type="molecule type" value="Genomic_DNA"/>
</dbReference>
<evidence type="ECO:0008006" key="3">
    <source>
        <dbReference type="Google" id="ProtNLM"/>
    </source>
</evidence>
<dbReference type="Proteomes" id="UP000254266">
    <property type="component" value="Unassembled WGS sequence"/>
</dbReference>
<reference evidence="1 2" key="1">
    <citation type="journal article" date="2018" name="ISME J.">
        <title>Endosymbiont genomes yield clues of tubeworm success.</title>
        <authorList>
            <person name="Li Y."/>
            <person name="Liles M.R."/>
            <person name="Halanych K.M."/>
        </authorList>
    </citation>
    <scope>NUCLEOTIDE SEQUENCE [LARGE SCALE GENOMIC DNA]</scope>
    <source>
        <strain evidence="1">A1464</strain>
    </source>
</reference>
<evidence type="ECO:0000313" key="2">
    <source>
        <dbReference type="Proteomes" id="UP000254266"/>
    </source>
</evidence>
<accession>A0A370DJY8</accession>
<comment type="caution">
    <text evidence="1">The sequence shown here is derived from an EMBL/GenBank/DDBJ whole genome shotgun (WGS) entry which is preliminary data.</text>
</comment>
<organism evidence="1 2">
    <name type="scientific">endosymbiont of Galathealinum brachiosum</name>
    <dbReference type="NCBI Taxonomy" id="2200906"/>
    <lineage>
        <taxon>Bacteria</taxon>
        <taxon>Pseudomonadati</taxon>
        <taxon>Pseudomonadota</taxon>
        <taxon>Gammaproteobacteria</taxon>
        <taxon>sulfur-oxidizing symbionts</taxon>
    </lineage>
</organism>
<name>A0A370DJY8_9GAMM</name>